<evidence type="ECO:0000313" key="2">
    <source>
        <dbReference type="EMBL" id="KAJ8942639.1"/>
    </source>
</evidence>
<comment type="caution">
    <text evidence="2">The sequence shown here is derived from an EMBL/GenBank/DDBJ whole genome shotgun (WGS) entry which is preliminary data.</text>
</comment>
<feature type="domain" description="CHK kinase-like" evidence="1">
    <location>
        <begin position="123"/>
        <end position="315"/>
    </location>
</feature>
<accession>A0AAV8XVD6</accession>
<dbReference type="InterPro" id="IPR011009">
    <property type="entry name" value="Kinase-like_dom_sf"/>
</dbReference>
<dbReference type="Pfam" id="PF02958">
    <property type="entry name" value="EcKL"/>
    <property type="match status" value="1"/>
</dbReference>
<proteinExistence type="predicted"/>
<gene>
    <name evidence="2" type="ORF">NQ318_013352</name>
</gene>
<evidence type="ECO:0000259" key="1">
    <source>
        <dbReference type="SMART" id="SM00587"/>
    </source>
</evidence>
<dbReference type="AlphaFoldDB" id="A0AAV8XVD6"/>
<dbReference type="PANTHER" id="PTHR11012">
    <property type="entry name" value="PROTEIN KINASE-LIKE DOMAIN-CONTAINING"/>
    <property type="match status" value="1"/>
</dbReference>
<dbReference type="SUPFAM" id="SSF56112">
    <property type="entry name" value="Protein kinase-like (PK-like)"/>
    <property type="match status" value="1"/>
</dbReference>
<dbReference type="SMART" id="SM00587">
    <property type="entry name" value="CHK"/>
    <property type="match status" value="1"/>
</dbReference>
<dbReference type="PANTHER" id="PTHR11012:SF30">
    <property type="entry name" value="PROTEIN KINASE-LIKE DOMAIN-CONTAINING"/>
    <property type="match status" value="1"/>
</dbReference>
<dbReference type="Gene3D" id="3.90.1200.10">
    <property type="match status" value="1"/>
</dbReference>
<keyword evidence="3" id="KW-1185">Reference proteome</keyword>
<sequence length="402" mass="45733">MSVQLSEHQINLINKIAEEEGFSDFTVVATPGSCKGDNYMGVITTVRVKDSTRKLDLILKSALDSGALRKMAPIRKVFLREIYVYKTVFPALEEFQRSRGLLEGFSGHAKLYGTVTEEPNECLVLENLKEAGYRLWNRKIPMDPDHVRMVLEEYGRLHAVSFAMKEKEPERYEEMTDGMANVFTDMDPIEATAVMKGCMANGFNAIEGHPEAVEAFERFNGVVEKFLMEELKEPEEKSVLVHGDCWCNNLLFKYEDAQDTRPTKVCLIDWQLSWTGSPALDLAYFLMTCAPKQILSDYKEYLRVYHGALSQALRGLQCDAETLFPFDLLEQHWRKYAKYGIYLALIVVKLMLGDAEEVPDIVEIADGGKTFSDGFKFDINSCDSYNRRILDIVLVSADNGWI</sequence>
<name>A0AAV8XVD6_9CUCU</name>
<dbReference type="InterPro" id="IPR004119">
    <property type="entry name" value="EcKL"/>
</dbReference>
<reference evidence="2" key="1">
    <citation type="journal article" date="2023" name="Insect Mol. Biol.">
        <title>Genome sequencing provides insights into the evolution of gene families encoding plant cell wall-degrading enzymes in longhorned beetles.</title>
        <authorList>
            <person name="Shin N.R."/>
            <person name="Okamura Y."/>
            <person name="Kirsch R."/>
            <person name="Pauchet Y."/>
        </authorList>
    </citation>
    <scope>NUCLEOTIDE SEQUENCE</scope>
    <source>
        <strain evidence="2">AMC_N1</strain>
    </source>
</reference>
<evidence type="ECO:0000313" key="3">
    <source>
        <dbReference type="Proteomes" id="UP001162162"/>
    </source>
</evidence>
<organism evidence="2 3">
    <name type="scientific">Aromia moschata</name>
    <dbReference type="NCBI Taxonomy" id="1265417"/>
    <lineage>
        <taxon>Eukaryota</taxon>
        <taxon>Metazoa</taxon>
        <taxon>Ecdysozoa</taxon>
        <taxon>Arthropoda</taxon>
        <taxon>Hexapoda</taxon>
        <taxon>Insecta</taxon>
        <taxon>Pterygota</taxon>
        <taxon>Neoptera</taxon>
        <taxon>Endopterygota</taxon>
        <taxon>Coleoptera</taxon>
        <taxon>Polyphaga</taxon>
        <taxon>Cucujiformia</taxon>
        <taxon>Chrysomeloidea</taxon>
        <taxon>Cerambycidae</taxon>
        <taxon>Cerambycinae</taxon>
        <taxon>Callichromatini</taxon>
        <taxon>Aromia</taxon>
    </lineage>
</organism>
<dbReference type="EMBL" id="JAPWTK010000318">
    <property type="protein sequence ID" value="KAJ8942639.1"/>
    <property type="molecule type" value="Genomic_DNA"/>
</dbReference>
<dbReference type="InterPro" id="IPR015897">
    <property type="entry name" value="CHK_kinase-like"/>
</dbReference>
<protein>
    <recommendedName>
        <fullName evidence="1">CHK kinase-like domain-containing protein</fullName>
    </recommendedName>
</protein>
<dbReference type="Proteomes" id="UP001162162">
    <property type="component" value="Unassembled WGS sequence"/>
</dbReference>